<dbReference type="AlphaFoldDB" id="A0AB34JJP6"/>
<dbReference type="Gene3D" id="3.30.1120.90">
    <property type="entry name" value="Nucleosome assembly protein"/>
    <property type="match status" value="1"/>
</dbReference>
<dbReference type="GO" id="GO:0005634">
    <property type="term" value="C:nucleus"/>
    <property type="evidence" value="ECO:0007669"/>
    <property type="project" value="InterPro"/>
</dbReference>
<evidence type="ECO:0000313" key="4">
    <source>
        <dbReference type="Proteomes" id="UP001515480"/>
    </source>
</evidence>
<accession>A0AB34JJP6</accession>
<organism evidence="3 4">
    <name type="scientific">Prymnesium parvum</name>
    <name type="common">Toxic golden alga</name>
    <dbReference type="NCBI Taxonomy" id="97485"/>
    <lineage>
        <taxon>Eukaryota</taxon>
        <taxon>Haptista</taxon>
        <taxon>Haptophyta</taxon>
        <taxon>Prymnesiophyceae</taxon>
        <taxon>Prymnesiales</taxon>
        <taxon>Prymnesiaceae</taxon>
        <taxon>Prymnesium</taxon>
    </lineage>
</organism>
<evidence type="ECO:0000313" key="3">
    <source>
        <dbReference type="EMBL" id="KAL1521198.1"/>
    </source>
</evidence>
<dbReference type="InterPro" id="IPR002164">
    <property type="entry name" value="NAP_family"/>
</dbReference>
<dbReference type="Proteomes" id="UP001515480">
    <property type="component" value="Unassembled WGS sequence"/>
</dbReference>
<reference evidence="3 4" key="1">
    <citation type="journal article" date="2024" name="Science">
        <title>Giant polyketide synthase enzymes in the biosynthesis of giant marine polyether toxins.</title>
        <authorList>
            <person name="Fallon T.R."/>
            <person name="Shende V.V."/>
            <person name="Wierzbicki I.H."/>
            <person name="Pendleton A.L."/>
            <person name="Watervoot N.F."/>
            <person name="Auber R.P."/>
            <person name="Gonzalez D.J."/>
            <person name="Wisecaver J.H."/>
            <person name="Moore B.S."/>
        </authorList>
    </citation>
    <scope>NUCLEOTIDE SEQUENCE [LARGE SCALE GENOMIC DNA]</scope>
    <source>
        <strain evidence="3 4">12B1</strain>
    </source>
</reference>
<dbReference type="SUPFAM" id="SSF143113">
    <property type="entry name" value="NAP-like"/>
    <property type="match status" value="1"/>
</dbReference>
<name>A0AB34JJP6_PRYPA</name>
<protein>
    <submittedName>
        <fullName evidence="3">Uncharacterized protein</fullName>
    </submittedName>
</protein>
<evidence type="ECO:0000256" key="2">
    <source>
        <dbReference type="RuleBase" id="RU003876"/>
    </source>
</evidence>
<dbReference type="GO" id="GO:0006334">
    <property type="term" value="P:nucleosome assembly"/>
    <property type="evidence" value="ECO:0007669"/>
    <property type="project" value="InterPro"/>
</dbReference>
<evidence type="ECO:0000256" key="1">
    <source>
        <dbReference type="ARBA" id="ARBA00009947"/>
    </source>
</evidence>
<keyword evidence="4" id="KW-1185">Reference proteome</keyword>
<proteinExistence type="inferred from homology"/>
<sequence length="327" mass="36551">MGSHGLALLPSLARHRALLTPVRRISSHLIAPTAMGLALRRRIAAIEGIDMKYNAMTDAHHRQIQELEAALAKQTAHLFKERQAIIEGCREPTDEEVDACSVGLKQVSNNLPDASTAAEDPACVPHFWPTALSQWVQQLPAEAALEVSEEDWKVLAYLRSVRMERWVPSVQLTMKGLDVDERLVDVQTDGGAAVVMTFHENPYMSNTTIEVRCTPTGEVHEVDPPVWKDSFDPTVKYMKKKTKRKNQPAETVVVEKLRPSIFNIFKLPDGDEIEEEAIIAQEFFLASMREDFIPRAGLYYVQCLHGLEAVSNMDDDAVAPRDEARGA</sequence>
<comment type="similarity">
    <text evidence="1 2">Belongs to the nucleosome assembly protein (NAP) family.</text>
</comment>
<dbReference type="EMBL" id="JBGBPQ010000008">
    <property type="protein sequence ID" value="KAL1521198.1"/>
    <property type="molecule type" value="Genomic_DNA"/>
</dbReference>
<dbReference type="Pfam" id="PF00956">
    <property type="entry name" value="NAP"/>
    <property type="match status" value="1"/>
</dbReference>
<dbReference type="PANTHER" id="PTHR11875">
    <property type="entry name" value="TESTIS-SPECIFIC Y-ENCODED PROTEIN"/>
    <property type="match status" value="1"/>
</dbReference>
<comment type="caution">
    <text evidence="3">The sequence shown here is derived from an EMBL/GenBank/DDBJ whole genome shotgun (WGS) entry which is preliminary data.</text>
</comment>
<gene>
    <name evidence="3" type="ORF">AB1Y20_022750</name>
</gene>
<dbReference type="InterPro" id="IPR037231">
    <property type="entry name" value="NAP-like_sf"/>
</dbReference>